<evidence type="ECO:0000256" key="2">
    <source>
        <dbReference type="PROSITE-ProRule" id="PRU00335"/>
    </source>
</evidence>
<dbReference type="Gene3D" id="1.10.10.60">
    <property type="entry name" value="Homeodomain-like"/>
    <property type="match status" value="1"/>
</dbReference>
<dbReference type="InterPro" id="IPR050109">
    <property type="entry name" value="HTH-type_TetR-like_transc_reg"/>
</dbReference>
<comment type="caution">
    <text evidence="4">The sequence shown here is derived from an EMBL/GenBank/DDBJ whole genome shotgun (WGS) entry which is preliminary data.</text>
</comment>
<dbReference type="SUPFAM" id="SSF48498">
    <property type="entry name" value="Tetracyclin repressor-like, C-terminal domain"/>
    <property type="match status" value="1"/>
</dbReference>
<keyword evidence="1 2" id="KW-0238">DNA-binding</keyword>
<dbReference type="InterPro" id="IPR001647">
    <property type="entry name" value="HTH_TetR"/>
</dbReference>
<evidence type="ECO:0000256" key="1">
    <source>
        <dbReference type="ARBA" id="ARBA00023125"/>
    </source>
</evidence>
<accession>A0ABV1GDG9</accession>
<sequence>MQNRRAQREEQIYEGLLRLWTQNSDLHTITVQQIADACRIGKGTLYEYFSSREEIFAKAFLYRLENEFSHLEESLRKTQSFEERLKVLLRAADRVLEMQNVGAQVLAVCSGETNELEQFCTRMNRSYAQRVEELLALTVQQGVEEGVLRKPESMRYAVLAIFSGLTGYISYRRAHPSEEGVEQDTIQILLRSLR</sequence>
<dbReference type="PANTHER" id="PTHR30055">
    <property type="entry name" value="HTH-TYPE TRANSCRIPTIONAL REGULATOR RUTR"/>
    <property type="match status" value="1"/>
</dbReference>
<dbReference type="InterPro" id="IPR036271">
    <property type="entry name" value="Tet_transcr_reg_TetR-rel_C_sf"/>
</dbReference>
<keyword evidence="5" id="KW-1185">Reference proteome</keyword>
<reference evidence="4 5" key="1">
    <citation type="submission" date="2024-03" db="EMBL/GenBank/DDBJ databases">
        <title>Human intestinal bacterial collection.</title>
        <authorList>
            <person name="Pauvert C."/>
            <person name="Hitch T.C.A."/>
            <person name="Clavel T."/>
        </authorList>
    </citation>
    <scope>NUCLEOTIDE SEQUENCE [LARGE SCALE GENOMIC DNA]</scope>
    <source>
        <strain evidence="4 5">CLA-JM-H11</strain>
    </source>
</reference>
<evidence type="ECO:0000313" key="5">
    <source>
        <dbReference type="Proteomes" id="UP001477672"/>
    </source>
</evidence>
<dbReference type="EMBL" id="JBBMFA010000069">
    <property type="protein sequence ID" value="MEQ2519809.1"/>
    <property type="molecule type" value="Genomic_DNA"/>
</dbReference>
<dbReference type="InterPro" id="IPR009057">
    <property type="entry name" value="Homeodomain-like_sf"/>
</dbReference>
<dbReference type="SUPFAM" id="SSF46689">
    <property type="entry name" value="Homeodomain-like"/>
    <property type="match status" value="1"/>
</dbReference>
<dbReference type="PROSITE" id="PS50977">
    <property type="entry name" value="HTH_TETR_2"/>
    <property type="match status" value="1"/>
</dbReference>
<dbReference type="RefSeq" id="WP_349215244.1">
    <property type="nucleotide sequence ID" value="NZ_JBBMFA010000069.1"/>
</dbReference>
<dbReference type="Pfam" id="PF00440">
    <property type="entry name" value="TetR_N"/>
    <property type="match status" value="1"/>
</dbReference>
<name>A0ABV1GDG9_9FIRM</name>
<proteinExistence type="predicted"/>
<gene>
    <name evidence="4" type="ORF">WMO24_05095</name>
</gene>
<evidence type="ECO:0000259" key="3">
    <source>
        <dbReference type="PROSITE" id="PS50977"/>
    </source>
</evidence>
<dbReference type="PANTHER" id="PTHR30055:SF226">
    <property type="entry name" value="HTH-TYPE TRANSCRIPTIONAL REGULATOR PKSA"/>
    <property type="match status" value="1"/>
</dbReference>
<feature type="domain" description="HTH tetR-type" evidence="3">
    <location>
        <begin position="6"/>
        <end position="67"/>
    </location>
</feature>
<dbReference type="Proteomes" id="UP001477672">
    <property type="component" value="Unassembled WGS sequence"/>
</dbReference>
<protein>
    <submittedName>
        <fullName evidence="4">TetR/AcrR family transcriptional regulator</fullName>
    </submittedName>
</protein>
<evidence type="ECO:0000313" key="4">
    <source>
        <dbReference type="EMBL" id="MEQ2519809.1"/>
    </source>
</evidence>
<dbReference type="Gene3D" id="1.10.357.10">
    <property type="entry name" value="Tetracycline Repressor, domain 2"/>
    <property type="match status" value="1"/>
</dbReference>
<organism evidence="4 5">
    <name type="scientific">Ruthenibacterium intestinale</name>
    <dbReference type="NCBI Taxonomy" id="3133163"/>
    <lineage>
        <taxon>Bacteria</taxon>
        <taxon>Bacillati</taxon>
        <taxon>Bacillota</taxon>
        <taxon>Clostridia</taxon>
        <taxon>Eubacteriales</taxon>
        <taxon>Oscillospiraceae</taxon>
        <taxon>Ruthenibacterium</taxon>
    </lineage>
</organism>
<feature type="DNA-binding region" description="H-T-H motif" evidence="2">
    <location>
        <begin position="30"/>
        <end position="49"/>
    </location>
</feature>